<dbReference type="InterPro" id="IPR050407">
    <property type="entry name" value="Geranylgeranyl_reductase"/>
</dbReference>
<keyword evidence="3" id="KW-1185">Reference proteome</keyword>
<dbReference type="Proteomes" id="UP001500839">
    <property type="component" value="Unassembled WGS sequence"/>
</dbReference>
<proteinExistence type="predicted"/>
<dbReference type="NCBIfam" id="TIGR02032">
    <property type="entry name" value="GG-red-SF"/>
    <property type="match status" value="1"/>
</dbReference>
<dbReference type="PANTHER" id="PTHR42685:SF22">
    <property type="entry name" value="CONDITIONED MEDIUM FACTOR RECEPTOR 1"/>
    <property type="match status" value="1"/>
</dbReference>
<reference evidence="3" key="1">
    <citation type="journal article" date="2019" name="Int. J. Syst. Evol. Microbiol.">
        <title>The Global Catalogue of Microorganisms (GCM) 10K type strain sequencing project: providing services to taxonomists for standard genome sequencing and annotation.</title>
        <authorList>
            <consortium name="The Broad Institute Genomics Platform"/>
            <consortium name="The Broad Institute Genome Sequencing Center for Infectious Disease"/>
            <person name="Wu L."/>
            <person name="Ma J."/>
        </authorList>
    </citation>
    <scope>NUCLEOTIDE SEQUENCE [LARGE SCALE GENOMIC DNA]</scope>
    <source>
        <strain evidence="3">JCM 18542</strain>
    </source>
</reference>
<dbReference type="Pfam" id="PF01494">
    <property type="entry name" value="FAD_binding_3"/>
    <property type="match status" value="1"/>
</dbReference>
<dbReference type="InterPro" id="IPR011777">
    <property type="entry name" value="Geranylgeranyl_Rdtase_fam"/>
</dbReference>
<dbReference type="RefSeq" id="WP_307810977.1">
    <property type="nucleotide sequence ID" value="NZ_BAABKQ010000001.1"/>
</dbReference>
<name>A0ABP9CEA6_9ACTN</name>
<protein>
    <submittedName>
        <fullName evidence="2">Geranylgeranyl reductase family protein</fullName>
    </submittedName>
</protein>
<dbReference type="PANTHER" id="PTHR42685">
    <property type="entry name" value="GERANYLGERANYL DIPHOSPHATE REDUCTASE"/>
    <property type="match status" value="1"/>
</dbReference>
<organism evidence="2 3">
    <name type="scientific">Tomitella cavernea</name>
    <dbReference type="NCBI Taxonomy" id="1387982"/>
    <lineage>
        <taxon>Bacteria</taxon>
        <taxon>Bacillati</taxon>
        <taxon>Actinomycetota</taxon>
        <taxon>Actinomycetes</taxon>
        <taxon>Mycobacteriales</taxon>
        <taxon>Tomitella</taxon>
    </lineage>
</organism>
<dbReference type="PRINTS" id="PR00420">
    <property type="entry name" value="RNGMNOXGNASE"/>
</dbReference>
<dbReference type="EMBL" id="BAABKQ010000001">
    <property type="protein sequence ID" value="GAA4806736.1"/>
    <property type="molecule type" value="Genomic_DNA"/>
</dbReference>
<feature type="domain" description="FAD-binding" evidence="1">
    <location>
        <begin position="19"/>
        <end position="199"/>
    </location>
</feature>
<evidence type="ECO:0000313" key="2">
    <source>
        <dbReference type="EMBL" id="GAA4806736.1"/>
    </source>
</evidence>
<dbReference type="Gene3D" id="3.50.50.60">
    <property type="entry name" value="FAD/NAD(P)-binding domain"/>
    <property type="match status" value="1"/>
</dbReference>
<dbReference type="SUPFAM" id="SSF51905">
    <property type="entry name" value="FAD/NAD(P)-binding domain"/>
    <property type="match status" value="1"/>
</dbReference>
<dbReference type="InterPro" id="IPR036188">
    <property type="entry name" value="FAD/NAD-bd_sf"/>
</dbReference>
<accession>A0ABP9CEA6</accession>
<gene>
    <name evidence="2" type="ORF">GCM10023353_07450</name>
</gene>
<sequence length="438" mass="46074">MHTAASRDDRRPTPRVPAEAEVLVVGAGPAGSAAATWAARTGHDVLLLDAARFPRDKTCGDGLTPRALGELDRLGLGGWARAQAVNKGLRLKGFGRQLEMPWPGGAFPAEGSAVPRSVLDDRIRAGAVDAGARMLGGARVVGVDRAPDGRVRSVRIRGGGSDGPGRARTDGFDVRCRTLIVADGVRSPVGRMLGRRWHRETAYGVAARAYIDSGRHDDPWISSHLELRDPEGSLLSGYGWLFPLGDGRVNIGVGTLATAARPAQGALRPLLDHYVRCRRDDWDLHGDPAAPASALLPMGGAVSGVAGPNWALVGDAAACVNPLNGEGIDYGLEGGRLMVDLMNGDGPGSGLTRAWPALLSAHYGEAFSIARRLAGLLTVPRVLPAGGPVAMRSRRLMEVAVRVMGNLVTDEDADVVARAWRAAGRASLRTDQRAPFAD</sequence>
<evidence type="ECO:0000313" key="3">
    <source>
        <dbReference type="Proteomes" id="UP001500839"/>
    </source>
</evidence>
<comment type="caution">
    <text evidence="2">The sequence shown here is derived from an EMBL/GenBank/DDBJ whole genome shotgun (WGS) entry which is preliminary data.</text>
</comment>
<dbReference type="InterPro" id="IPR002938">
    <property type="entry name" value="FAD-bd"/>
</dbReference>
<evidence type="ECO:0000259" key="1">
    <source>
        <dbReference type="Pfam" id="PF01494"/>
    </source>
</evidence>